<evidence type="ECO:0000313" key="4">
    <source>
        <dbReference type="EMBL" id="THV23071.1"/>
    </source>
</evidence>
<dbReference type="InterPro" id="IPR028098">
    <property type="entry name" value="Glyco_trans_4-like_N"/>
</dbReference>
<accession>A0A4S8P1A3</accession>
<gene>
    <name evidence="4" type="ORF">FAA97_10670</name>
</gene>
<organism evidence="4 5">
    <name type="scientific">Peteryoungia ipomoeae</name>
    <dbReference type="NCBI Taxonomy" id="1210932"/>
    <lineage>
        <taxon>Bacteria</taxon>
        <taxon>Pseudomonadati</taxon>
        <taxon>Pseudomonadota</taxon>
        <taxon>Alphaproteobacteria</taxon>
        <taxon>Hyphomicrobiales</taxon>
        <taxon>Rhizobiaceae</taxon>
        <taxon>Peteryoungia</taxon>
    </lineage>
</organism>
<dbReference type="GO" id="GO:0016757">
    <property type="term" value="F:glycosyltransferase activity"/>
    <property type="evidence" value="ECO:0007669"/>
    <property type="project" value="InterPro"/>
</dbReference>
<dbReference type="PANTHER" id="PTHR46401:SF2">
    <property type="entry name" value="GLYCOSYLTRANSFERASE WBBK-RELATED"/>
    <property type="match status" value="1"/>
</dbReference>
<dbReference type="Proteomes" id="UP000308828">
    <property type="component" value="Unassembled WGS sequence"/>
</dbReference>
<dbReference type="PANTHER" id="PTHR46401">
    <property type="entry name" value="GLYCOSYLTRANSFERASE WBBK-RELATED"/>
    <property type="match status" value="1"/>
</dbReference>
<dbReference type="Gene3D" id="3.40.50.2000">
    <property type="entry name" value="Glycogen Phosphorylase B"/>
    <property type="match status" value="2"/>
</dbReference>
<reference evidence="4 5" key="1">
    <citation type="submission" date="2019-04" db="EMBL/GenBank/DDBJ databases">
        <title>Genome sequence of strain shin9-1.</title>
        <authorList>
            <person name="Gao J."/>
            <person name="Sun J."/>
        </authorList>
    </citation>
    <scope>NUCLEOTIDE SEQUENCE [LARGE SCALE GENOMIC DNA]</scope>
    <source>
        <strain evidence="5">shin9-1</strain>
    </source>
</reference>
<dbReference type="FunFam" id="3.40.50.2000:FF:000119">
    <property type="entry name" value="Glycosyl transferase group 1"/>
    <property type="match status" value="1"/>
</dbReference>
<sequence length="376" mass="41238">MRIGIDARNLVPKLSGIGRYVVETSRHLAALGHEVFAYLPSPPHSEEAIPPGVHSDVSHHNGALARIWWGNTSLLKLAKHDHIDVLWGPAHRLPVLGTSTIPAVLTIHDLVWRHASDTMRSLGWLGERVFMERSIRMADRVVAVSSATEAAVAAAYPWARHKTSVVYPGCTPLAKVSDEDVFRRADITRPFVLFVGTLEPRKNLNGLLRAFAMLPDQLRSELQLVIAGGQGWGLNDLQTEISRLEIAELVRLTGFVSDAELGTLYRRARFLAMPSYYEGFGLPIIEANAAGIPVLTSESSSMPEVGGDAALLVDPSSVRSITHGLERLIADTNLYHRLQQAAAANAARFDWAKSARELSVVFEQTMQLSKKQGATR</sequence>
<dbReference type="RefSeq" id="WP_136598514.1">
    <property type="nucleotide sequence ID" value="NZ_STGV01000003.1"/>
</dbReference>
<dbReference type="SUPFAM" id="SSF53756">
    <property type="entry name" value="UDP-Glycosyltransferase/glycogen phosphorylase"/>
    <property type="match status" value="1"/>
</dbReference>
<proteinExistence type="predicted"/>
<feature type="domain" description="Glycosyltransferase subfamily 4-like N-terminal" evidence="3">
    <location>
        <begin position="15"/>
        <end position="169"/>
    </location>
</feature>
<dbReference type="Pfam" id="PF13439">
    <property type="entry name" value="Glyco_transf_4"/>
    <property type="match status" value="1"/>
</dbReference>
<keyword evidence="5" id="KW-1185">Reference proteome</keyword>
<protein>
    <submittedName>
        <fullName evidence="4">Glycosyltransferase family 4 protein</fullName>
    </submittedName>
</protein>
<dbReference type="CDD" id="cd03809">
    <property type="entry name" value="GT4_MtfB-like"/>
    <property type="match status" value="1"/>
</dbReference>
<feature type="domain" description="Glycosyl transferase family 1" evidence="2">
    <location>
        <begin position="188"/>
        <end position="343"/>
    </location>
</feature>
<dbReference type="AlphaFoldDB" id="A0A4S8P1A3"/>
<keyword evidence="1 4" id="KW-0808">Transferase</keyword>
<evidence type="ECO:0000259" key="2">
    <source>
        <dbReference type="Pfam" id="PF00534"/>
    </source>
</evidence>
<evidence type="ECO:0000313" key="5">
    <source>
        <dbReference type="Proteomes" id="UP000308828"/>
    </source>
</evidence>
<comment type="caution">
    <text evidence="4">The sequence shown here is derived from an EMBL/GenBank/DDBJ whole genome shotgun (WGS) entry which is preliminary data.</text>
</comment>
<dbReference type="EMBL" id="STGV01000003">
    <property type="protein sequence ID" value="THV23071.1"/>
    <property type="molecule type" value="Genomic_DNA"/>
</dbReference>
<dbReference type="InterPro" id="IPR001296">
    <property type="entry name" value="Glyco_trans_1"/>
</dbReference>
<name>A0A4S8P1A3_9HYPH</name>
<evidence type="ECO:0000256" key="1">
    <source>
        <dbReference type="ARBA" id="ARBA00022679"/>
    </source>
</evidence>
<dbReference type="Pfam" id="PF00534">
    <property type="entry name" value="Glycos_transf_1"/>
    <property type="match status" value="1"/>
</dbReference>
<evidence type="ECO:0000259" key="3">
    <source>
        <dbReference type="Pfam" id="PF13439"/>
    </source>
</evidence>
<dbReference type="GO" id="GO:0009103">
    <property type="term" value="P:lipopolysaccharide biosynthetic process"/>
    <property type="evidence" value="ECO:0007669"/>
    <property type="project" value="TreeGrafter"/>
</dbReference>
<dbReference type="OrthoDB" id="9801609at2"/>